<dbReference type="SUPFAM" id="SSF55729">
    <property type="entry name" value="Acyl-CoA N-acyltransferases (Nat)"/>
    <property type="match status" value="1"/>
</dbReference>
<dbReference type="PIRSF" id="PIRSF021603">
    <property type="entry name" value="UCP21603_acetyltransf"/>
    <property type="match status" value="1"/>
</dbReference>
<evidence type="ECO:0000313" key="2">
    <source>
        <dbReference type="EMBL" id="SBW27585.1"/>
    </source>
</evidence>
<keyword evidence="3" id="KW-1185">Reference proteome</keyword>
<feature type="domain" description="N-acetyltransferase" evidence="1">
    <location>
        <begin position="144"/>
        <end position="285"/>
    </location>
</feature>
<dbReference type="PROSITE" id="PS51186">
    <property type="entry name" value="GNAT"/>
    <property type="match status" value="1"/>
</dbReference>
<dbReference type="InterPro" id="IPR016181">
    <property type="entry name" value="Acyl_CoA_acyltransferase"/>
</dbReference>
<dbReference type="InterPro" id="IPR016794">
    <property type="entry name" value="UCP21603_acetyltransf"/>
</dbReference>
<evidence type="ECO:0000259" key="1">
    <source>
        <dbReference type="PROSITE" id="PS51186"/>
    </source>
</evidence>
<protein>
    <submittedName>
        <fullName evidence="2">N-acetyltransferase GCN5</fullName>
    </submittedName>
</protein>
<dbReference type="Proteomes" id="UP000199013">
    <property type="component" value="Unassembled WGS sequence"/>
</dbReference>
<dbReference type="InterPro" id="IPR025289">
    <property type="entry name" value="DUF4081"/>
</dbReference>
<dbReference type="PANTHER" id="PTHR43072">
    <property type="entry name" value="N-ACETYLTRANSFERASE"/>
    <property type="match status" value="1"/>
</dbReference>
<reference evidence="3" key="1">
    <citation type="submission" date="2016-02" db="EMBL/GenBank/DDBJ databases">
        <authorList>
            <person name="Wibberg D."/>
        </authorList>
    </citation>
    <scope>NUCLEOTIDE SEQUENCE [LARGE SCALE GENOMIC DNA]</scope>
</reference>
<proteinExistence type="predicted"/>
<dbReference type="Gene3D" id="3.40.630.30">
    <property type="match status" value="1"/>
</dbReference>
<dbReference type="InterPro" id="IPR000182">
    <property type="entry name" value="GNAT_dom"/>
</dbReference>
<gene>
    <name evidence="2" type="ORF">FDG2_5365</name>
</gene>
<accession>A0A1C3PCM8</accession>
<evidence type="ECO:0000313" key="3">
    <source>
        <dbReference type="Proteomes" id="UP000199013"/>
    </source>
</evidence>
<dbReference type="CDD" id="cd04301">
    <property type="entry name" value="NAT_SF"/>
    <property type="match status" value="1"/>
</dbReference>
<dbReference type="GO" id="GO:0016747">
    <property type="term" value="F:acyltransferase activity, transferring groups other than amino-acyl groups"/>
    <property type="evidence" value="ECO:0007669"/>
    <property type="project" value="InterPro"/>
</dbReference>
<dbReference type="Pfam" id="PF00583">
    <property type="entry name" value="Acetyltransf_1"/>
    <property type="match status" value="1"/>
</dbReference>
<keyword evidence="2" id="KW-0808">Transferase</keyword>
<name>A0A1C3PCM8_9ACTN</name>
<dbReference type="EMBL" id="FLUV01002240">
    <property type="protein sequence ID" value="SBW27585.1"/>
    <property type="molecule type" value="Genomic_DNA"/>
</dbReference>
<sequence>MTMGLPLRSAPTRLLDDRDLPAVREVLARNPIADVFVASRVQACGLAPWRLGAQMWGHMVDGRLTAVCYSGANLWPVAAGPASAKAFAERARRQGRRCSSIVGVAETVQAMWQHLEPAWGPAREVRADQPLLAISGPPEITPDPAVRRVRPDELDMLLPACVAMFTEEIGVSPLRGDGGTLYRARVAEFVNQRRSFARIEDGRVVFKAEIGAVAGDVCQIQGVWVAPELRGRGLGTAATASVVAIAQATLAPIVSLYVNEYNHAARRAYDRVGFYRVGTFASILF</sequence>
<organism evidence="2 3">
    <name type="scientific">Candidatus Protofrankia californiensis</name>
    <dbReference type="NCBI Taxonomy" id="1839754"/>
    <lineage>
        <taxon>Bacteria</taxon>
        <taxon>Bacillati</taxon>
        <taxon>Actinomycetota</taxon>
        <taxon>Actinomycetes</taxon>
        <taxon>Frankiales</taxon>
        <taxon>Frankiaceae</taxon>
        <taxon>Protofrankia</taxon>
    </lineage>
</organism>
<dbReference type="Pfam" id="PF13312">
    <property type="entry name" value="DUF4081"/>
    <property type="match status" value="1"/>
</dbReference>
<dbReference type="AlphaFoldDB" id="A0A1C3PCM8"/>
<dbReference type="PANTHER" id="PTHR43072:SF54">
    <property type="entry name" value="GCN5-RELATED N-ACETYLTRANSFERASE"/>
    <property type="match status" value="1"/>
</dbReference>